<dbReference type="Proteomes" id="UP000596742">
    <property type="component" value="Unassembled WGS sequence"/>
</dbReference>
<keyword evidence="1" id="KW-0812">Transmembrane</keyword>
<comment type="caution">
    <text evidence="2">The sequence shown here is derived from an EMBL/GenBank/DDBJ whole genome shotgun (WGS) entry which is preliminary data.</text>
</comment>
<dbReference type="GO" id="GO:0036503">
    <property type="term" value="P:ERAD pathway"/>
    <property type="evidence" value="ECO:0007669"/>
    <property type="project" value="TreeGrafter"/>
</dbReference>
<accession>A0A8B6FYN4</accession>
<evidence type="ECO:0000256" key="1">
    <source>
        <dbReference type="SAM" id="Phobius"/>
    </source>
</evidence>
<dbReference type="GO" id="GO:0005783">
    <property type="term" value="C:endoplasmic reticulum"/>
    <property type="evidence" value="ECO:0007669"/>
    <property type="project" value="TreeGrafter"/>
</dbReference>
<keyword evidence="2" id="KW-0012">Acyltransferase</keyword>
<feature type="transmembrane region" description="Helical" evidence="1">
    <location>
        <begin position="389"/>
        <end position="411"/>
    </location>
</feature>
<keyword evidence="1" id="KW-0472">Membrane</keyword>
<dbReference type="PANTHER" id="PTHR15302">
    <property type="entry name" value="E3 UBIQUITIN-PROTEIN LIGASE RNF103"/>
    <property type="match status" value="1"/>
</dbReference>
<organism evidence="2 3">
    <name type="scientific">Mytilus galloprovincialis</name>
    <name type="common">Mediterranean mussel</name>
    <dbReference type="NCBI Taxonomy" id="29158"/>
    <lineage>
        <taxon>Eukaryota</taxon>
        <taxon>Metazoa</taxon>
        <taxon>Spiralia</taxon>
        <taxon>Lophotrochozoa</taxon>
        <taxon>Mollusca</taxon>
        <taxon>Bivalvia</taxon>
        <taxon>Autobranchia</taxon>
        <taxon>Pteriomorphia</taxon>
        <taxon>Mytilida</taxon>
        <taxon>Mytiloidea</taxon>
        <taxon>Mytilidae</taxon>
        <taxon>Mytilinae</taxon>
        <taxon>Mytilus</taxon>
    </lineage>
</organism>
<name>A0A8B6FYN4_MYTGA</name>
<dbReference type="InterPro" id="IPR042494">
    <property type="entry name" value="RNF103"/>
</dbReference>
<feature type="transmembrane region" description="Helical" evidence="1">
    <location>
        <begin position="16"/>
        <end position="34"/>
    </location>
</feature>
<gene>
    <name evidence="2" type="ORF">MGAL_10B049740</name>
</gene>
<keyword evidence="3" id="KW-1185">Reference proteome</keyword>
<reference evidence="2" key="1">
    <citation type="submission" date="2018-11" db="EMBL/GenBank/DDBJ databases">
        <authorList>
            <person name="Alioto T."/>
            <person name="Alioto T."/>
        </authorList>
    </citation>
    <scope>NUCLEOTIDE SEQUENCE</scope>
</reference>
<keyword evidence="1" id="KW-1133">Transmembrane helix</keyword>
<dbReference type="Gene3D" id="3.40.30.10">
    <property type="entry name" value="Glutaredoxin"/>
    <property type="match status" value="1"/>
</dbReference>
<dbReference type="GO" id="GO:0016567">
    <property type="term" value="P:protein ubiquitination"/>
    <property type="evidence" value="ECO:0007669"/>
    <property type="project" value="InterPro"/>
</dbReference>
<dbReference type="OrthoDB" id="6062605at2759"/>
<dbReference type="GO" id="GO:0061630">
    <property type="term" value="F:ubiquitin protein ligase activity"/>
    <property type="evidence" value="ECO:0007669"/>
    <property type="project" value="UniProtKB-EC"/>
</dbReference>
<proteinExistence type="predicted"/>
<dbReference type="EMBL" id="UYJE01007473">
    <property type="protein sequence ID" value="VDI55242.1"/>
    <property type="molecule type" value="Genomic_DNA"/>
</dbReference>
<evidence type="ECO:0000313" key="2">
    <source>
        <dbReference type="EMBL" id="VDI55242.1"/>
    </source>
</evidence>
<protein>
    <submittedName>
        <fullName evidence="2">E3 ubiquitin-protein ligase RNF103</fullName>
        <ecNumber evidence="2">2.3.2.27</ecNumber>
    </submittedName>
</protein>
<keyword evidence="2" id="KW-0808">Transferase</keyword>
<dbReference type="AlphaFoldDB" id="A0A8B6FYN4"/>
<sequence>MPLVMLFRRIVLDYDVYFIIFIARAIYLLVLGTSKIENVIIENKISADRLDPDYLMDKELYSLLDSRGEVYRRSANRSRLVTLAKTKVTVEESVSPMLIDLESLIISDLKQLLDQRGIMYYSTSTKHDLIGAVNISGPVTTEAFNHMKQMGEPKIGPIHELNAFNIEETVEKHNDSIFLINILPPRLKSSYFNESSWKALRRKLTYMDFKFGELDCDFEKRICLKRKWNISTLYLHTPGKENVAEYYIRDDYNIHRIFTSIQTEINYRITLISSWDTFTSSKWAFYRGSKDKIAVRVILFTNMTVPPMFVSSLSVKYREKVNFGMVNMESNTGRRILRKLKQKYWPLLLVVTKQGILSYGKLPGEYFTYRELDFFLSTLLQDFRPTEKWYHKLSIVLDPTWIGLLIANFVVRNMFMNGIRNEEGNQGNQQDADDVDNN</sequence>
<dbReference type="EC" id="2.3.2.27" evidence="2"/>
<dbReference type="PANTHER" id="PTHR15302:SF0">
    <property type="entry name" value="E3 UBIQUITIN-PROTEIN LIGASE RNF103"/>
    <property type="match status" value="1"/>
</dbReference>
<evidence type="ECO:0000313" key="3">
    <source>
        <dbReference type="Proteomes" id="UP000596742"/>
    </source>
</evidence>